<dbReference type="InterPro" id="IPR011333">
    <property type="entry name" value="SKP1/BTB/POZ_sf"/>
</dbReference>
<dbReference type="CDD" id="cd18186">
    <property type="entry name" value="BTB_POZ_ZBTB_KLHL-like"/>
    <property type="match status" value="1"/>
</dbReference>
<feature type="region of interest" description="Disordered" evidence="1">
    <location>
        <begin position="1"/>
        <end position="27"/>
    </location>
</feature>
<dbReference type="AlphaFoldDB" id="A0A1M2V6P0"/>
<evidence type="ECO:0000313" key="4">
    <source>
        <dbReference type="Proteomes" id="UP000184267"/>
    </source>
</evidence>
<name>A0A1M2V6P0_TRAPU</name>
<accession>A0A1M2V6P0</accession>
<keyword evidence="4" id="KW-1185">Reference proteome</keyword>
<evidence type="ECO:0000313" key="3">
    <source>
        <dbReference type="EMBL" id="OJT03251.1"/>
    </source>
</evidence>
<dbReference type="SUPFAM" id="SSF54695">
    <property type="entry name" value="POZ domain"/>
    <property type="match status" value="1"/>
</dbReference>
<feature type="compositionally biased region" description="Basic and acidic residues" evidence="1">
    <location>
        <begin position="1"/>
        <end position="11"/>
    </location>
</feature>
<dbReference type="PROSITE" id="PS50097">
    <property type="entry name" value="BTB"/>
    <property type="match status" value="1"/>
</dbReference>
<dbReference type="EMBL" id="MNAD01001621">
    <property type="protein sequence ID" value="OJT03251.1"/>
    <property type="molecule type" value="Genomic_DNA"/>
</dbReference>
<dbReference type="OrthoDB" id="2750681at2759"/>
<evidence type="ECO:0000259" key="2">
    <source>
        <dbReference type="PROSITE" id="PS50097"/>
    </source>
</evidence>
<evidence type="ECO:0000256" key="1">
    <source>
        <dbReference type="SAM" id="MobiDB-lite"/>
    </source>
</evidence>
<feature type="domain" description="BTB" evidence="2">
    <location>
        <begin position="40"/>
        <end position="120"/>
    </location>
</feature>
<dbReference type="Proteomes" id="UP000184267">
    <property type="component" value="Unassembled WGS sequence"/>
</dbReference>
<dbReference type="Gene3D" id="3.30.710.10">
    <property type="entry name" value="Potassium Channel Kv1.1, Chain A"/>
    <property type="match status" value="1"/>
</dbReference>
<comment type="caution">
    <text evidence="3">The sequence shown here is derived from an EMBL/GenBank/DDBJ whole genome shotgun (WGS) entry which is preliminary data.</text>
</comment>
<dbReference type="OMA" id="FRESCKM"/>
<gene>
    <name evidence="3" type="ORF">TRAPUB_6156</name>
</gene>
<dbReference type="InterPro" id="IPR000210">
    <property type="entry name" value="BTB/POZ_dom"/>
</dbReference>
<proteinExistence type="predicted"/>
<reference evidence="3 4" key="1">
    <citation type="submission" date="2016-10" db="EMBL/GenBank/DDBJ databases">
        <title>Genome sequence of the basidiomycete white-rot fungus Trametes pubescens.</title>
        <authorList>
            <person name="Makela M.R."/>
            <person name="Granchi Z."/>
            <person name="Peng M."/>
            <person name="De Vries R.P."/>
            <person name="Grigoriev I."/>
            <person name="Riley R."/>
            <person name="Hilden K."/>
        </authorList>
    </citation>
    <scope>NUCLEOTIDE SEQUENCE [LARGE SCALE GENOMIC DNA]</scope>
    <source>
        <strain evidence="3 4">FBCC735</strain>
    </source>
</reference>
<sequence length="362" mass="41087">MVEAHEHDAPTERASTNDSGIGSARPDSLRRDPDIWFEEGSIVIVAQHTGFRVHKQLLSSISPVFQALFKPAGIRRKPIVSLFNGHCVVKGPPVIHVSDSAYDMKCTLRALYDGQKYLNGMSPYIPFSVLSALMRLRHKYQLQDVIDDAARRLGDYFTTDFNVWLQYCREEKDETFDFSEDEGADVFEAVNLARLTGKVSILPLALYKCCQQDLAAIMFGVRRKNGDVVRLCQEDVERCVRARDRLFRESCKMIDTVTGALAERAPRCVTHSACSRRMAILVEAFTAMFATLINTDALSGLEEQLGSLATMSEWTQLCDACREELVRQHVKKQRETWGSLLKILDVEHRSLTYRWSGLMIRK</sequence>
<protein>
    <recommendedName>
        <fullName evidence="2">BTB domain-containing protein</fullName>
    </recommendedName>
</protein>
<dbReference type="STRING" id="154538.A0A1M2V6P0"/>
<organism evidence="3 4">
    <name type="scientific">Trametes pubescens</name>
    <name type="common">White-rot fungus</name>
    <dbReference type="NCBI Taxonomy" id="154538"/>
    <lineage>
        <taxon>Eukaryota</taxon>
        <taxon>Fungi</taxon>
        <taxon>Dikarya</taxon>
        <taxon>Basidiomycota</taxon>
        <taxon>Agaricomycotina</taxon>
        <taxon>Agaricomycetes</taxon>
        <taxon>Polyporales</taxon>
        <taxon>Polyporaceae</taxon>
        <taxon>Trametes</taxon>
    </lineage>
</organism>